<evidence type="ECO:0000313" key="1">
    <source>
        <dbReference type="EMBL" id="KAF9583049.1"/>
    </source>
</evidence>
<dbReference type="Proteomes" id="UP000780801">
    <property type="component" value="Unassembled WGS sequence"/>
</dbReference>
<comment type="caution">
    <text evidence="1">The sequence shown here is derived from an EMBL/GenBank/DDBJ whole genome shotgun (WGS) entry which is preliminary data.</text>
</comment>
<sequence>MPSIHPLSIPEIRSRIIDFVDPSQFSSLILLNRSWSADVYRRLYNRISPILYPNLHRLSSHNLASNGQWIEDLEINRLELLHLFAEAQDAQNLIRFELSHLGHPHYTQIIHSQTPGIGMVEKDLQALSQILNRSRTFLKSLTVVATDMHFFKTQLAPFTLRPAIADTPGSGLFGSQYYSHLTSLTLGRFRCSTFEFDQILFSAPVLTFLCVNEMEWYQRSEQEIIEYTQKAFQQHGMSQSGRPKALVHPSVRVLKLETCSIPLVYPFSSLDTIDLVRPTAEILLKLIHVLTLPDPEGIVTTVLYSPEIFGYQIDVQHAMAMMGNASTIAPSMSTLRTIRVDNRPLTPLFPVSTFGSLRRRGGEDSDSPLSLYSYLDSSSAHLAYGFQPQAWLRAALRLDSLLLFLLRFFSGTLEEVHCSTMNSAFPRLLVDALVCNQGSTLRHLSIHHCKHSTQICTCTTERASLTLQTDGREKSEDEVQLQYVYECFPGLQTLSLCKTVPIRASELVHIVQDHEELQEVSLAFLEIQSQSRIQRTIQELVWMREQGKANGDLASVSTGIVQGPTTECASRGIKVHPIQPTAANVQGAPELPTQEERIRHRRRFMRSQDLVMRSPDFEQEVDRRRQDMTVEECWVTD</sequence>
<evidence type="ECO:0000313" key="2">
    <source>
        <dbReference type="Proteomes" id="UP000780801"/>
    </source>
</evidence>
<proteinExistence type="predicted"/>
<reference evidence="1" key="1">
    <citation type="journal article" date="2020" name="Fungal Divers.">
        <title>Resolving the Mortierellaceae phylogeny through synthesis of multi-gene phylogenetics and phylogenomics.</title>
        <authorList>
            <person name="Vandepol N."/>
            <person name="Liber J."/>
            <person name="Desiro A."/>
            <person name="Na H."/>
            <person name="Kennedy M."/>
            <person name="Barry K."/>
            <person name="Grigoriev I.V."/>
            <person name="Miller A.N."/>
            <person name="O'Donnell K."/>
            <person name="Stajich J.E."/>
            <person name="Bonito G."/>
        </authorList>
    </citation>
    <scope>NUCLEOTIDE SEQUENCE</scope>
    <source>
        <strain evidence="1">KOD1015</strain>
    </source>
</reference>
<keyword evidence="2" id="KW-1185">Reference proteome</keyword>
<gene>
    <name evidence="1" type="ORF">BGW38_010361</name>
</gene>
<dbReference type="AlphaFoldDB" id="A0A9P6FX02"/>
<protein>
    <submittedName>
        <fullName evidence="1">Uncharacterized protein</fullName>
    </submittedName>
</protein>
<dbReference type="EMBL" id="JAABOA010000830">
    <property type="protein sequence ID" value="KAF9583049.1"/>
    <property type="molecule type" value="Genomic_DNA"/>
</dbReference>
<name>A0A9P6FX02_9FUNG</name>
<accession>A0A9P6FX02</accession>
<organism evidence="1 2">
    <name type="scientific">Lunasporangiospora selenospora</name>
    <dbReference type="NCBI Taxonomy" id="979761"/>
    <lineage>
        <taxon>Eukaryota</taxon>
        <taxon>Fungi</taxon>
        <taxon>Fungi incertae sedis</taxon>
        <taxon>Mucoromycota</taxon>
        <taxon>Mortierellomycotina</taxon>
        <taxon>Mortierellomycetes</taxon>
        <taxon>Mortierellales</taxon>
        <taxon>Mortierellaceae</taxon>
        <taxon>Lunasporangiospora</taxon>
    </lineage>
</organism>